<proteinExistence type="predicted"/>
<evidence type="ECO:0000313" key="8">
    <source>
        <dbReference type="Proteomes" id="UP000317122"/>
    </source>
</evidence>
<dbReference type="AlphaFoldDB" id="A0A562PF70"/>
<keyword evidence="4 6" id="KW-0472">Membrane</keyword>
<keyword evidence="5" id="KW-0862">Zinc</keyword>
<accession>A0A562PF70</accession>
<evidence type="ECO:0000256" key="4">
    <source>
        <dbReference type="ARBA" id="ARBA00023136"/>
    </source>
</evidence>
<keyword evidence="2 6" id="KW-0812">Transmembrane</keyword>
<sequence length="229" mass="24523">MTNIGPESQIEIPFMGRWHYSRAEMIADGIVHAVGIVLAIAAGSALLALAASHAGPGEYVAAAFYVVSLLTVLSVSLAYNLWPVSPAKWILRRFDHAAIYLLIAATYTPFLAQLDGSPLAVSMIVLVWVAAAIGIAIKVLLPGRFDRLAIVFYLAIGWSSIVLVEPLVQTLPTTSIALIVAGGIVYSCGVIFFAWKGLRFHNALWHGFVVTGASLHLAAMVDCLVINRL</sequence>
<organism evidence="7 8">
    <name type="scientific">Mesorhizobium tianshanense</name>
    <dbReference type="NCBI Taxonomy" id="39844"/>
    <lineage>
        <taxon>Bacteria</taxon>
        <taxon>Pseudomonadati</taxon>
        <taxon>Pseudomonadota</taxon>
        <taxon>Alphaproteobacteria</taxon>
        <taxon>Hyphomicrobiales</taxon>
        <taxon>Phyllobacteriaceae</taxon>
        <taxon>Mesorhizobium</taxon>
    </lineage>
</organism>
<dbReference type="GO" id="GO:0016020">
    <property type="term" value="C:membrane"/>
    <property type="evidence" value="ECO:0007669"/>
    <property type="project" value="UniProtKB-SubCell"/>
</dbReference>
<evidence type="ECO:0000313" key="7">
    <source>
        <dbReference type="EMBL" id="TWI43071.1"/>
    </source>
</evidence>
<feature type="transmembrane region" description="Helical" evidence="6">
    <location>
        <begin position="94"/>
        <end position="112"/>
    </location>
</feature>
<dbReference type="EMBL" id="VLKT01000001">
    <property type="protein sequence ID" value="TWI43071.1"/>
    <property type="molecule type" value="Genomic_DNA"/>
</dbReference>
<feature type="transmembrane region" description="Helical" evidence="6">
    <location>
        <begin position="118"/>
        <end position="141"/>
    </location>
</feature>
<dbReference type="GO" id="GO:0046872">
    <property type="term" value="F:metal ion binding"/>
    <property type="evidence" value="ECO:0007669"/>
    <property type="project" value="UniProtKB-KW"/>
</dbReference>
<keyword evidence="8" id="KW-1185">Reference proteome</keyword>
<name>A0A562PF70_9HYPH</name>
<feature type="transmembrane region" description="Helical" evidence="6">
    <location>
        <begin position="25"/>
        <end position="50"/>
    </location>
</feature>
<evidence type="ECO:0000256" key="2">
    <source>
        <dbReference type="ARBA" id="ARBA00022692"/>
    </source>
</evidence>
<evidence type="ECO:0000256" key="5">
    <source>
        <dbReference type="PIRSR" id="PIRSR604254-1"/>
    </source>
</evidence>
<dbReference type="RefSeq" id="WP_145711103.1">
    <property type="nucleotide sequence ID" value="NZ_BSPF01000102.1"/>
</dbReference>
<dbReference type="OrthoDB" id="9813689at2"/>
<evidence type="ECO:0000256" key="6">
    <source>
        <dbReference type="SAM" id="Phobius"/>
    </source>
</evidence>
<dbReference type="PANTHER" id="PTHR20855:SF3">
    <property type="entry name" value="LD03007P"/>
    <property type="match status" value="1"/>
</dbReference>
<keyword evidence="3 6" id="KW-1133">Transmembrane helix</keyword>
<comment type="subcellular location">
    <subcellularLocation>
        <location evidence="1">Membrane</location>
        <topology evidence="1">Multi-pass membrane protein</topology>
    </subcellularLocation>
</comment>
<feature type="transmembrane region" description="Helical" evidence="6">
    <location>
        <begin position="62"/>
        <end position="82"/>
    </location>
</feature>
<feature type="transmembrane region" description="Helical" evidence="6">
    <location>
        <begin position="207"/>
        <end position="227"/>
    </location>
</feature>
<comment type="caution">
    <text evidence="7">The sequence shown here is derived from an EMBL/GenBank/DDBJ whole genome shotgun (WGS) entry which is preliminary data.</text>
</comment>
<feature type="binding site" evidence="5">
    <location>
        <position position="206"/>
    </location>
    <ligand>
        <name>Zn(2+)</name>
        <dbReference type="ChEBI" id="CHEBI:29105"/>
    </ligand>
</feature>
<feature type="transmembrane region" description="Helical" evidence="6">
    <location>
        <begin position="174"/>
        <end position="195"/>
    </location>
</feature>
<feature type="transmembrane region" description="Helical" evidence="6">
    <location>
        <begin position="148"/>
        <end position="168"/>
    </location>
</feature>
<protein>
    <submittedName>
        <fullName evidence="7">Hemolysin III</fullName>
    </submittedName>
</protein>
<evidence type="ECO:0000256" key="3">
    <source>
        <dbReference type="ARBA" id="ARBA00022989"/>
    </source>
</evidence>
<evidence type="ECO:0000256" key="1">
    <source>
        <dbReference type="ARBA" id="ARBA00004141"/>
    </source>
</evidence>
<dbReference type="InterPro" id="IPR004254">
    <property type="entry name" value="AdipoR/HlyIII-related"/>
</dbReference>
<reference evidence="7 8" key="1">
    <citation type="journal article" date="2015" name="Stand. Genomic Sci.">
        <title>Genomic Encyclopedia of Bacterial and Archaeal Type Strains, Phase III: the genomes of soil and plant-associated and newly described type strains.</title>
        <authorList>
            <person name="Whitman W.B."/>
            <person name="Woyke T."/>
            <person name="Klenk H.P."/>
            <person name="Zhou Y."/>
            <person name="Lilburn T.G."/>
            <person name="Beck B.J."/>
            <person name="De Vos P."/>
            <person name="Vandamme P."/>
            <person name="Eisen J.A."/>
            <person name="Garrity G."/>
            <person name="Hugenholtz P."/>
            <person name="Kyrpides N.C."/>
        </authorList>
    </citation>
    <scope>NUCLEOTIDE SEQUENCE [LARGE SCALE GENOMIC DNA]</scope>
    <source>
        <strain evidence="7 8">CGMCC 1.2546</strain>
    </source>
</reference>
<keyword evidence="5" id="KW-0479">Metal-binding</keyword>
<dbReference type="Pfam" id="PF03006">
    <property type="entry name" value="HlyIII"/>
    <property type="match status" value="1"/>
</dbReference>
<dbReference type="Proteomes" id="UP000317122">
    <property type="component" value="Unassembled WGS sequence"/>
</dbReference>
<gene>
    <name evidence="7" type="ORF">IQ26_00030</name>
</gene>
<dbReference type="PANTHER" id="PTHR20855">
    <property type="entry name" value="ADIPOR/PROGESTIN RECEPTOR-RELATED"/>
    <property type="match status" value="1"/>
</dbReference>